<evidence type="ECO:0000256" key="4">
    <source>
        <dbReference type="ARBA" id="ARBA00022553"/>
    </source>
</evidence>
<proteinExistence type="predicted"/>
<dbReference type="Pfam" id="PF00512">
    <property type="entry name" value="HisKA"/>
    <property type="match status" value="1"/>
</dbReference>
<dbReference type="FunFam" id="3.30.565.10:FF:000010">
    <property type="entry name" value="Sensor histidine kinase RcsC"/>
    <property type="match status" value="1"/>
</dbReference>
<dbReference type="InterPro" id="IPR001610">
    <property type="entry name" value="PAC"/>
</dbReference>
<dbReference type="InterPro" id="IPR001789">
    <property type="entry name" value="Sig_transdc_resp-reg_receiver"/>
</dbReference>
<dbReference type="InterPro" id="IPR035965">
    <property type="entry name" value="PAS-like_dom_sf"/>
</dbReference>
<feature type="domain" description="Histidine kinase" evidence="13">
    <location>
        <begin position="133"/>
        <end position="351"/>
    </location>
</feature>
<dbReference type="InterPro" id="IPR004358">
    <property type="entry name" value="Sig_transdc_His_kin-like_C"/>
</dbReference>
<feature type="domain" description="Response regulatory" evidence="14">
    <location>
        <begin position="373"/>
        <end position="486"/>
    </location>
</feature>
<dbReference type="Pfam" id="PF00072">
    <property type="entry name" value="Response_reg"/>
    <property type="match status" value="1"/>
</dbReference>
<evidence type="ECO:0000256" key="7">
    <source>
        <dbReference type="ARBA" id="ARBA00022777"/>
    </source>
</evidence>
<keyword evidence="8" id="KW-0067">ATP-binding</keyword>
<gene>
    <name evidence="15" type="ORF">AQZ52_06070</name>
</gene>
<dbReference type="SUPFAM" id="SSF52172">
    <property type="entry name" value="CheY-like"/>
    <property type="match status" value="2"/>
</dbReference>
<dbReference type="GO" id="GO:0009927">
    <property type="term" value="F:histidine phosphotransfer kinase activity"/>
    <property type="evidence" value="ECO:0007669"/>
    <property type="project" value="TreeGrafter"/>
</dbReference>
<evidence type="ECO:0000256" key="1">
    <source>
        <dbReference type="ARBA" id="ARBA00000085"/>
    </source>
</evidence>
<reference evidence="15 16" key="1">
    <citation type="submission" date="2015-10" db="EMBL/GenBank/DDBJ databases">
        <title>Draft genome sequence of Novosphingobium fuchskuhlense DSM 25065 isolated from a surface water sample of the southwest basin of Lake Grosse Fuchskuhle.</title>
        <authorList>
            <person name="Ruckert C."/>
            <person name="Winkler A."/>
            <person name="Glaeser J."/>
            <person name="Grossart H.-P."/>
            <person name="Kalinowski J."/>
            <person name="Glaeser S."/>
        </authorList>
    </citation>
    <scope>NUCLEOTIDE SEQUENCE [LARGE SCALE GENOMIC DNA]</scope>
    <source>
        <strain evidence="15 16">FNE08-7</strain>
    </source>
</reference>
<dbReference type="CDD" id="cd16922">
    <property type="entry name" value="HATPase_EvgS-ArcB-TorS-like"/>
    <property type="match status" value="1"/>
</dbReference>
<dbReference type="CDD" id="cd00130">
    <property type="entry name" value="PAS"/>
    <property type="match status" value="1"/>
</dbReference>
<dbReference type="Gene3D" id="1.10.287.130">
    <property type="match status" value="1"/>
</dbReference>
<dbReference type="NCBIfam" id="TIGR00229">
    <property type="entry name" value="sensory_box"/>
    <property type="match status" value="1"/>
</dbReference>
<feature type="modified residue" description="4-aspartylphosphate" evidence="12">
    <location>
        <position position="422"/>
    </location>
</feature>
<evidence type="ECO:0000256" key="12">
    <source>
        <dbReference type="PROSITE-ProRule" id="PRU00169"/>
    </source>
</evidence>
<dbReference type="PROSITE" id="PS50110">
    <property type="entry name" value="RESPONSE_REGULATORY"/>
    <property type="match status" value="1"/>
</dbReference>
<evidence type="ECO:0000259" key="14">
    <source>
        <dbReference type="PROSITE" id="PS50110"/>
    </source>
</evidence>
<protein>
    <recommendedName>
        <fullName evidence="3">histidine kinase</fullName>
        <ecNumber evidence="3">2.7.13.3</ecNumber>
    </recommendedName>
</protein>
<sequence length="607" mass="66611">MLLDSSPIAAVITSLKGKFLFANRRTYELMGVTHGSALESGAALYADPDRFDELVKKFARDGSLREEEVQYLLPNGSKIWCLVNWQNIEYDGQRAMVVWSYDITHQKSVEAALEHARDLAEEASKTKADFLANMSHELRTPLNAIIGYSQILQEDFEETGHSDYIEDLKRIESAGKHLLGLINDVLDLSKIDSGRMDLYLEAVVVSRLMDEVFSLTKPLATTRSNRLTFSVPDNLPILHTDFVKLKQCLLNLVSNACKFTDGGDIAVRAWAADDEIFFDVTDTGIGMTQAQTEKLFQPFTQADPSTTRQFGGTGLGLAITQRLCRHMGGDVSLESSPGVGSTFTIRLPVKLEAVTSPSQPQMPTINSSKTGARILLVDDDPQIHHLIGTMLEREGYQVEHAHSGEAALLKAEELRPAVILLDIMMPKMDGWTVLGKLKESDTLKLIPVVVVSLLDERPLSLSLGADEVMSKPVDRSQLIAVVRNYVGSSSARILIVHENEDDQPFLSSTLSAHGYDVIEATGNIEALSVLATPPTPSVMLVSQHDAFDILEQTRDHPAFADLRIIIRASGELSMAEAAFLKERGAVVLPPGIAPQSALLKALETLKL</sequence>
<dbReference type="Proteomes" id="UP000058012">
    <property type="component" value="Unassembled WGS sequence"/>
</dbReference>
<dbReference type="FunFam" id="1.10.287.130:FF:000038">
    <property type="entry name" value="Sensory transduction histidine kinase"/>
    <property type="match status" value="1"/>
</dbReference>
<keyword evidence="6" id="KW-0547">Nucleotide-binding</keyword>
<keyword evidence="7" id="KW-0418">Kinase</keyword>
<dbReference type="GO" id="GO:0005524">
    <property type="term" value="F:ATP binding"/>
    <property type="evidence" value="ECO:0007669"/>
    <property type="project" value="UniProtKB-KW"/>
</dbReference>
<dbReference type="SMART" id="SM00388">
    <property type="entry name" value="HisKA"/>
    <property type="match status" value="1"/>
</dbReference>
<dbReference type="AlphaFoldDB" id="A0A117UXQ5"/>
<dbReference type="PANTHER" id="PTHR43047:SF72">
    <property type="entry name" value="OSMOSENSING HISTIDINE PROTEIN KINASE SLN1"/>
    <property type="match status" value="1"/>
</dbReference>
<evidence type="ECO:0000256" key="6">
    <source>
        <dbReference type="ARBA" id="ARBA00022741"/>
    </source>
</evidence>
<evidence type="ECO:0000259" key="13">
    <source>
        <dbReference type="PROSITE" id="PS50109"/>
    </source>
</evidence>
<dbReference type="InterPro" id="IPR005467">
    <property type="entry name" value="His_kinase_dom"/>
</dbReference>
<dbReference type="GO" id="GO:0000155">
    <property type="term" value="F:phosphorelay sensor kinase activity"/>
    <property type="evidence" value="ECO:0007669"/>
    <property type="project" value="InterPro"/>
</dbReference>
<dbReference type="SMART" id="SM00086">
    <property type="entry name" value="PAC"/>
    <property type="match status" value="1"/>
</dbReference>
<dbReference type="SUPFAM" id="SSF55785">
    <property type="entry name" value="PYP-like sensor domain (PAS domain)"/>
    <property type="match status" value="1"/>
</dbReference>
<dbReference type="PROSITE" id="PS50109">
    <property type="entry name" value="HIS_KIN"/>
    <property type="match status" value="1"/>
</dbReference>
<dbReference type="PANTHER" id="PTHR43047">
    <property type="entry name" value="TWO-COMPONENT HISTIDINE PROTEIN KINASE"/>
    <property type="match status" value="1"/>
</dbReference>
<dbReference type="GO" id="GO:0005886">
    <property type="term" value="C:plasma membrane"/>
    <property type="evidence" value="ECO:0007669"/>
    <property type="project" value="TreeGrafter"/>
</dbReference>
<dbReference type="EC" id="2.7.13.3" evidence="3"/>
<evidence type="ECO:0000313" key="15">
    <source>
        <dbReference type="EMBL" id="KUR72786.1"/>
    </source>
</evidence>
<dbReference type="EMBL" id="LLZS01000003">
    <property type="protein sequence ID" value="KUR72786.1"/>
    <property type="molecule type" value="Genomic_DNA"/>
</dbReference>
<keyword evidence="11" id="KW-0131">Cell cycle</keyword>
<dbReference type="Gene3D" id="3.30.450.20">
    <property type="entry name" value="PAS domain"/>
    <property type="match status" value="1"/>
</dbReference>
<evidence type="ECO:0000256" key="5">
    <source>
        <dbReference type="ARBA" id="ARBA00022679"/>
    </source>
</evidence>
<name>A0A117UXQ5_9SPHN</name>
<evidence type="ECO:0000256" key="10">
    <source>
        <dbReference type="ARBA" id="ARBA00023136"/>
    </source>
</evidence>
<dbReference type="SUPFAM" id="SSF55874">
    <property type="entry name" value="ATPase domain of HSP90 chaperone/DNA topoisomerase II/histidine kinase"/>
    <property type="match status" value="1"/>
</dbReference>
<accession>A0A117UXQ5</accession>
<keyword evidence="9" id="KW-0902">Two-component regulatory system</keyword>
<evidence type="ECO:0000256" key="3">
    <source>
        <dbReference type="ARBA" id="ARBA00012438"/>
    </source>
</evidence>
<dbReference type="SUPFAM" id="SSF47384">
    <property type="entry name" value="Homodimeric domain of signal transducing histidine kinase"/>
    <property type="match status" value="1"/>
</dbReference>
<comment type="subcellular location">
    <subcellularLocation>
        <location evidence="2">Membrane</location>
    </subcellularLocation>
</comment>
<evidence type="ECO:0000313" key="16">
    <source>
        <dbReference type="Proteomes" id="UP000058012"/>
    </source>
</evidence>
<dbReference type="InterPro" id="IPR036097">
    <property type="entry name" value="HisK_dim/P_sf"/>
</dbReference>
<comment type="catalytic activity">
    <reaction evidence="1">
        <text>ATP + protein L-histidine = ADP + protein N-phospho-L-histidine.</text>
        <dbReference type="EC" id="2.7.13.3"/>
    </reaction>
</comment>
<dbReference type="InterPro" id="IPR000014">
    <property type="entry name" value="PAS"/>
</dbReference>
<dbReference type="InterPro" id="IPR036890">
    <property type="entry name" value="HATPase_C_sf"/>
</dbReference>
<evidence type="ECO:0000256" key="9">
    <source>
        <dbReference type="ARBA" id="ARBA00023012"/>
    </source>
</evidence>
<comment type="caution">
    <text evidence="15">The sequence shown here is derived from an EMBL/GenBank/DDBJ whole genome shotgun (WGS) entry which is preliminary data.</text>
</comment>
<dbReference type="STRING" id="1117702.AQZ52_06070"/>
<dbReference type="SMART" id="SM00448">
    <property type="entry name" value="REC"/>
    <property type="match status" value="1"/>
</dbReference>
<dbReference type="PRINTS" id="PR00344">
    <property type="entry name" value="BCTRLSENSOR"/>
</dbReference>
<evidence type="ECO:0000256" key="8">
    <source>
        <dbReference type="ARBA" id="ARBA00022840"/>
    </source>
</evidence>
<dbReference type="InterPro" id="IPR011006">
    <property type="entry name" value="CheY-like_superfamily"/>
</dbReference>
<dbReference type="Gene3D" id="3.30.565.10">
    <property type="entry name" value="Histidine kinase-like ATPase, C-terminal domain"/>
    <property type="match status" value="1"/>
</dbReference>
<dbReference type="CDD" id="cd00082">
    <property type="entry name" value="HisKA"/>
    <property type="match status" value="1"/>
</dbReference>
<organism evidence="15 16">
    <name type="scientific">Novosphingobium fuchskuhlense</name>
    <dbReference type="NCBI Taxonomy" id="1117702"/>
    <lineage>
        <taxon>Bacteria</taxon>
        <taxon>Pseudomonadati</taxon>
        <taxon>Pseudomonadota</taxon>
        <taxon>Alphaproteobacteria</taxon>
        <taxon>Sphingomonadales</taxon>
        <taxon>Sphingomonadaceae</taxon>
        <taxon>Novosphingobium</taxon>
    </lineage>
</organism>
<dbReference type="InterPro" id="IPR003661">
    <property type="entry name" value="HisK_dim/P_dom"/>
</dbReference>
<keyword evidence="10" id="KW-0472">Membrane</keyword>
<evidence type="ECO:0000256" key="11">
    <source>
        <dbReference type="ARBA" id="ARBA00023306"/>
    </source>
</evidence>
<keyword evidence="4 12" id="KW-0597">Phosphoprotein</keyword>
<evidence type="ECO:0000256" key="2">
    <source>
        <dbReference type="ARBA" id="ARBA00004370"/>
    </source>
</evidence>
<dbReference type="InterPro" id="IPR003594">
    <property type="entry name" value="HATPase_dom"/>
</dbReference>
<keyword evidence="16" id="KW-1185">Reference proteome</keyword>
<dbReference type="SMART" id="SM00387">
    <property type="entry name" value="HATPase_c"/>
    <property type="match status" value="1"/>
</dbReference>
<keyword evidence="5" id="KW-0808">Transferase</keyword>
<dbReference type="Gene3D" id="3.40.50.2300">
    <property type="match status" value="2"/>
</dbReference>
<dbReference type="Pfam" id="PF02518">
    <property type="entry name" value="HATPase_c"/>
    <property type="match status" value="1"/>
</dbReference>